<dbReference type="eggNOG" id="COG0456">
    <property type="taxonomic scope" value="Bacteria"/>
</dbReference>
<accession>B4RCW2</accession>
<protein>
    <submittedName>
        <fullName evidence="4">Acetyltransferase, GNAT family</fullName>
    </submittedName>
</protein>
<evidence type="ECO:0000313" key="5">
    <source>
        <dbReference type="Proteomes" id="UP000001868"/>
    </source>
</evidence>
<dbReference type="Proteomes" id="UP000001868">
    <property type="component" value="Chromosome"/>
</dbReference>
<dbReference type="InterPro" id="IPR016181">
    <property type="entry name" value="Acyl_CoA_acyltransferase"/>
</dbReference>
<dbReference type="PANTHER" id="PTHR43420:SF44">
    <property type="entry name" value="ACETYLTRANSFERASE YPEA"/>
    <property type="match status" value="1"/>
</dbReference>
<name>B4RCW2_PHEZH</name>
<keyword evidence="1 4" id="KW-0808">Transferase</keyword>
<evidence type="ECO:0000256" key="2">
    <source>
        <dbReference type="ARBA" id="ARBA00023315"/>
    </source>
</evidence>
<dbReference type="STRING" id="450851.PHZ_c1888"/>
<sequence>MIDPADVASIERATVEAVAPPQVLEVDGWLVPLDAGTVGRARSAVPLSHDATPAALDAIVAAYEARGLPPAFRIADEEGLAPVRAALEARGFVGGKPTWVERADAATVAGHAAPCAELLSRPDEPWGAVFLGEGFDPADGVHRVAVLSRSPDALYGAVREDARAVAVGAVSFGRGWAGVHGMRTLPACRRRGYAGAILAAFAAAALGRGVRRMFLQVEEANPARGLYRRAGFEPVWRYRYWE</sequence>
<dbReference type="Pfam" id="PF24553">
    <property type="entry name" value="Rv0428c_C"/>
    <property type="match status" value="1"/>
</dbReference>
<proteinExistence type="predicted"/>
<evidence type="ECO:0000256" key="1">
    <source>
        <dbReference type="ARBA" id="ARBA00022679"/>
    </source>
</evidence>
<dbReference type="RefSeq" id="WP_012522441.1">
    <property type="nucleotide sequence ID" value="NC_011144.1"/>
</dbReference>
<dbReference type="PROSITE" id="PS51186">
    <property type="entry name" value="GNAT"/>
    <property type="match status" value="1"/>
</dbReference>
<dbReference type="AlphaFoldDB" id="B4RCW2"/>
<keyword evidence="2" id="KW-0012">Acyltransferase</keyword>
<reference evidence="4 5" key="1">
    <citation type="journal article" date="2008" name="BMC Genomics">
        <title>Complete genome of Phenylobacterium zucineum - a novel facultative intracellular bacterium isolated from human erythroleukemia cell line K562.</title>
        <authorList>
            <person name="Luo Y."/>
            <person name="Xu X."/>
            <person name="Ding Z."/>
            <person name="Liu Z."/>
            <person name="Zhang B."/>
            <person name="Yan Z."/>
            <person name="Sun J."/>
            <person name="Hu S."/>
            <person name="Hu X."/>
        </authorList>
    </citation>
    <scope>NUCLEOTIDE SEQUENCE [LARGE SCALE GENOMIC DNA]</scope>
    <source>
        <strain evidence="4 5">HLK1</strain>
    </source>
</reference>
<dbReference type="GO" id="GO:0016747">
    <property type="term" value="F:acyltransferase activity, transferring groups other than amino-acyl groups"/>
    <property type="evidence" value="ECO:0007669"/>
    <property type="project" value="InterPro"/>
</dbReference>
<organism evidence="4 5">
    <name type="scientific">Phenylobacterium zucineum (strain HLK1)</name>
    <dbReference type="NCBI Taxonomy" id="450851"/>
    <lineage>
        <taxon>Bacteria</taxon>
        <taxon>Pseudomonadati</taxon>
        <taxon>Pseudomonadota</taxon>
        <taxon>Alphaproteobacteria</taxon>
        <taxon>Caulobacterales</taxon>
        <taxon>Caulobacteraceae</taxon>
        <taxon>Phenylobacterium</taxon>
    </lineage>
</organism>
<dbReference type="InterPro" id="IPR000182">
    <property type="entry name" value="GNAT_dom"/>
</dbReference>
<dbReference type="InterPro" id="IPR050680">
    <property type="entry name" value="YpeA/RimI_acetyltransf"/>
</dbReference>
<evidence type="ECO:0000313" key="4">
    <source>
        <dbReference type="EMBL" id="ACG78299.1"/>
    </source>
</evidence>
<dbReference type="KEGG" id="pzu:PHZ_c1888"/>
<keyword evidence="5" id="KW-1185">Reference proteome</keyword>
<dbReference type="EMBL" id="CP000747">
    <property type="protein sequence ID" value="ACG78299.1"/>
    <property type="molecule type" value="Genomic_DNA"/>
</dbReference>
<dbReference type="PANTHER" id="PTHR43420">
    <property type="entry name" value="ACETYLTRANSFERASE"/>
    <property type="match status" value="1"/>
</dbReference>
<evidence type="ECO:0000259" key="3">
    <source>
        <dbReference type="PROSITE" id="PS51186"/>
    </source>
</evidence>
<feature type="domain" description="N-acetyltransferase" evidence="3">
    <location>
        <begin position="101"/>
        <end position="242"/>
    </location>
</feature>
<dbReference type="InterPro" id="IPR056935">
    <property type="entry name" value="Rv0428c-like_C"/>
</dbReference>
<dbReference type="HOGENOM" id="CLU_048109_0_0_5"/>
<dbReference type="SUPFAM" id="SSF55729">
    <property type="entry name" value="Acyl-CoA N-acyltransferases (Nat)"/>
    <property type="match status" value="1"/>
</dbReference>
<gene>
    <name evidence="4" type="ordered locus">PHZ_c1888</name>
</gene>
<dbReference type="Gene3D" id="3.40.630.30">
    <property type="match status" value="1"/>
</dbReference>